<evidence type="ECO:0000256" key="10">
    <source>
        <dbReference type="ARBA" id="ARBA00023004"/>
    </source>
</evidence>
<keyword evidence="3" id="KW-0813">Transport</keyword>
<dbReference type="GO" id="GO:0046872">
    <property type="term" value="F:metal ion binding"/>
    <property type="evidence" value="ECO:0007669"/>
    <property type="project" value="UniProtKB-KW"/>
</dbReference>
<dbReference type="PANTHER" id="PTHR30529">
    <property type="entry name" value="CYTOCHROME B561"/>
    <property type="match status" value="1"/>
</dbReference>
<evidence type="ECO:0000256" key="6">
    <source>
        <dbReference type="ARBA" id="ARBA00022692"/>
    </source>
</evidence>
<evidence type="ECO:0000313" key="15">
    <source>
        <dbReference type="EMBL" id="SJM36422.1"/>
    </source>
</evidence>
<comment type="cofactor">
    <cofactor evidence="1">
        <name>heme b</name>
        <dbReference type="ChEBI" id="CHEBI:60344"/>
    </cofactor>
</comment>
<dbReference type="InterPro" id="IPR016174">
    <property type="entry name" value="Di-haem_cyt_TM"/>
</dbReference>
<dbReference type="GO" id="GO:0020037">
    <property type="term" value="F:heme binding"/>
    <property type="evidence" value="ECO:0007669"/>
    <property type="project" value="TreeGrafter"/>
</dbReference>
<dbReference type="SUPFAM" id="SSF81342">
    <property type="entry name" value="Transmembrane di-heme cytochromes"/>
    <property type="match status" value="1"/>
</dbReference>
<dbReference type="RefSeq" id="WP_077447830.1">
    <property type="nucleotide sequence ID" value="NZ_FUGD01000046.1"/>
</dbReference>
<keyword evidence="9 13" id="KW-1133">Transmembrane helix</keyword>
<evidence type="ECO:0000256" key="4">
    <source>
        <dbReference type="ARBA" id="ARBA00022475"/>
    </source>
</evidence>
<name>A0A1R4ED50_9GAMM</name>
<comment type="similarity">
    <text evidence="12">Belongs to the cytochrome b561 family.</text>
</comment>
<dbReference type="InterPro" id="IPR011577">
    <property type="entry name" value="Cyt_b561_bac/Ni-Hgenase"/>
</dbReference>
<evidence type="ECO:0000256" key="3">
    <source>
        <dbReference type="ARBA" id="ARBA00022448"/>
    </source>
</evidence>
<keyword evidence="4" id="KW-1003">Cell membrane</keyword>
<evidence type="ECO:0000256" key="8">
    <source>
        <dbReference type="ARBA" id="ARBA00022982"/>
    </source>
</evidence>
<dbReference type="Proteomes" id="UP000188169">
    <property type="component" value="Unassembled WGS sequence"/>
</dbReference>
<keyword evidence="7" id="KW-0479">Metal-binding</keyword>
<accession>A0A1R4ED50</accession>
<evidence type="ECO:0000256" key="13">
    <source>
        <dbReference type="SAM" id="Phobius"/>
    </source>
</evidence>
<dbReference type="AlphaFoldDB" id="A0A1R4ED50"/>
<feature type="transmembrane region" description="Helical" evidence="13">
    <location>
        <begin position="154"/>
        <end position="176"/>
    </location>
</feature>
<dbReference type="EMBL" id="FUGD01000046">
    <property type="protein sequence ID" value="SJM36422.1"/>
    <property type="molecule type" value="Genomic_DNA"/>
</dbReference>
<keyword evidence="8" id="KW-0249">Electron transport</keyword>
<organism evidence="15 16">
    <name type="scientific">Psychrobacter pasteurii</name>
    <dbReference type="NCBI Taxonomy" id="1945520"/>
    <lineage>
        <taxon>Bacteria</taxon>
        <taxon>Pseudomonadati</taxon>
        <taxon>Pseudomonadota</taxon>
        <taxon>Gammaproteobacteria</taxon>
        <taxon>Moraxellales</taxon>
        <taxon>Moraxellaceae</taxon>
        <taxon>Psychrobacter</taxon>
    </lineage>
</organism>
<evidence type="ECO:0000256" key="9">
    <source>
        <dbReference type="ARBA" id="ARBA00022989"/>
    </source>
</evidence>
<feature type="transmembrane region" description="Helical" evidence="13">
    <location>
        <begin position="101"/>
        <end position="121"/>
    </location>
</feature>
<feature type="transmembrane region" description="Helical" evidence="13">
    <location>
        <begin position="58"/>
        <end position="80"/>
    </location>
</feature>
<keyword evidence="6 13" id="KW-0812">Transmembrane</keyword>
<evidence type="ECO:0000313" key="16">
    <source>
        <dbReference type="Proteomes" id="UP000188169"/>
    </source>
</evidence>
<dbReference type="STRING" id="1945520.A1019T_00383"/>
<reference evidence="16" key="1">
    <citation type="submission" date="2017-02" db="EMBL/GenBank/DDBJ databases">
        <authorList>
            <person name="Mornico D."/>
        </authorList>
    </citation>
    <scope>NUCLEOTIDE SEQUENCE [LARGE SCALE GENOMIC DNA]</scope>
</reference>
<feature type="transmembrane region" description="Helical" evidence="13">
    <location>
        <begin position="27"/>
        <end position="46"/>
    </location>
</feature>
<evidence type="ECO:0000256" key="1">
    <source>
        <dbReference type="ARBA" id="ARBA00001970"/>
    </source>
</evidence>
<protein>
    <recommendedName>
        <fullName evidence="14">Cytochrome b561 bacterial/Ni-hydrogenase domain-containing protein</fullName>
    </recommendedName>
</protein>
<evidence type="ECO:0000259" key="14">
    <source>
        <dbReference type="Pfam" id="PF01292"/>
    </source>
</evidence>
<evidence type="ECO:0000256" key="11">
    <source>
        <dbReference type="ARBA" id="ARBA00023136"/>
    </source>
</evidence>
<keyword evidence="11 13" id="KW-0472">Membrane</keyword>
<proteinExistence type="inferred from homology"/>
<keyword evidence="16" id="KW-1185">Reference proteome</keyword>
<evidence type="ECO:0000256" key="5">
    <source>
        <dbReference type="ARBA" id="ARBA00022617"/>
    </source>
</evidence>
<keyword evidence="10" id="KW-0408">Iron</keyword>
<feature type="domain" description="Cytochrome b561 bacterial/Ni-hydrogenase" evidence="14">
    <location>
        <begin position="21"/>
        <end position="185"/>
    </location>
</feature>
<dbReference type="InterPro" id="IPR052168">
    <property type="entry name" value="Cytochrome_b561_oxidase"/>
</dbReference>
<evidence type="ECO:0000256" key="7">
    <source>
        <dbReference type="ARBA" id="ARBA00022723"/>
    </source>
</evidence>
<dbReference type="OrthoDB" id="1247465at2"/>
<dbReference type="GO" id="GO:0022904">
    <property type="term" value="P:respiratory electron transport chain"/>
    <property type="evidence" value="ECO:0007669"/>
    <property type="project" value="InterPro"/>
</dbReference>
<evidence type="ECO:0000256" key="2">
    <source>
        <dbReference type="ARBA" id="ARBA00004651"/>
    </source>
</evidence>
<dbReference type="GO" id="GO:0009055">
    <property type="term" value="F:electron transfer activity"/>
    <property type="evidence" value="ECO:0007669"/>
    <property type="project" value="InterPro"/>
</dbReference>
<keyword evidence="5" id="KW-0349">Heme</keyword>
<evidence type="ECO:0000256" key="12">
    <source>
        <dbReference type="ARBA" id="ARBA00037975"/>
    </source>
</evidence>
<dbReference type="Pfam" id="PF01292">
    <property type="entry name" value="Ni_hydr_CYTB"/>
    <property type="match status" value="1"/>
</dbReference>
<dbReference type="PANTHER" id="PTHR30529:SF1">
    <property type="entry name" value="CYTOCHROME B561 HOMOLOG 2"/>
    <property type="match status" value="1"/>
</dbReference>
<sequence>MSIAPNNRRANTVTAVKPNKWSSAVKIFHWGSVLLLIVVWGMITLHEGSSAGETYLDLHRAFGVSLLFWMIARVISRVISPTPADLPVAKWQRMVSHLTHLLLYVLLFAMPLSGILMTWYGGRSIDMFGLFNLPSILATDRGQARFFNNLHTDVIWPAILVFTAIHILGALQHQFIKKDNIMSRIK</sequence>
<dbReference type="GO" id="GO:0005886">
    <property type="term" value="C:plasma membrane"/>
    <property type="evidence" value="ECO:0007669"/>
    <property type="project" value="UniProtKB-SubCell"/>
</dbReference>
<comment type="subcellular location">
    <subcellularLocation>
        <location evidence="2">Cell membrane</location>
        <topology evidence="2">Multi-pass membrane protein</topology>
    </subcellularLocation>
</comment>
<gene>
    <name evidence="15" type="ORF">A1019T_00383</name>
</gene>